<sequence length="341" mass="38448">MAKLDRMVESNADLAKLQSEAEASYTDIVPGRAVLEVMGVVRPQQSEGGVVQPETYLAAGGELLAFLFSVVWVITMIFNPGVATWNPIKMKLGYNNVCVGLDSQPAKSPGQVLFVICYFVSVRYAVLNMQRSFERRRAGRTNVVRFVLATATDFLFMLSITVFSLVWTVDPWMDLHGHTTPFCAFIIVRWMTVAARMIESPMTTWRGWLFMAIYTPISFVLPYYYLHSYTVFDATGELWLPWYVGMTADYTWFACLPLTSLFLHVDEDDIKAMRSLEEDASHDTLADQGSLIQQKPAKQLVWDARHVLAAWFTIRNIPYILAASAVYCLIGAALLSGIFQL</sequence>
<feature type="transmembrane region" description="Helical" evidence="1">
    <location>
        <begin position="63"/>
        <end position="88"/>
    </location>
</feature>
<proteinExistence type="predicted"/>
<dbReference type="AlphaFoldDB" id="A0A7S1EXM3"/>
<name>A0A7S1EXM3_NOCSC</name>
<feature type="transmembrane region" description="Helical" evidence="1">
    <location>
        <begin position="207"/>
        <end position="226"/>
    </location>
</feature>
<keyword evidence="1" id="KW-0812">Transmembrane</keyword>
<evidence type="ECO:0000313" key="2">
    <source>
        <dbReference type="EMBL" id="CAD8829708.1"/>
    </source>
</evidence>
<reference evidence="2" key="1">
    <citation type="submission" date="2021-01" db="EMBL/GenBank/DDBJ databases">
        <authorList>
            <person name="Corre E."/>
            <person name="Pelletier E."/>
            <person name="Niang G."/>
            <person name="Scheremetjew M."/>
            <person name="Finn R."/>
            <person name="Kale V."/>
            <person name="Holt S."/>
            <person name="Cochrane G."/>
            <person name="Meng A."/>
            <person name="Brown T."/>
            <person name="Cohen L."/>
        </authorList>
    </citation>
    <scope>NUCLEOTIDE SEQUENCE</scope>
</reference>
<evidence type="ECO:0000256" key="1">
    <source>
        <dbReference type="SAM" id="Phobius"/>
    </source>
</evidence>
<keyword evidence="1" id="KW-1133">Transmembrane helix</keyword>
<feature type="transmembrane region" description="Helical" evidence="1">
    <location>
        <begin position="108"/>
        <end position="126"/>
    </location>
</feature>
<feature type="transmembrane region" description="Helical" evidence="1">
    <location>
        <begin position="175"/>
        <end position="195"/>
    </location>
</feature>
<dbReference type="EMBL" id="HBFQ01005713">
    <property type="protein sequence ID" value="CAD8829708.1"/>
    <property type="molecule type" value="Transcribed_RNA"/>
</dbReference>
<feature type="transmembrane region" description="Helical" evidence="1">
    <location>
        <begin position="319"/>
        <end position="339"/>
    </location>
</feature>
<feature type="transmembrane region" description="Helical" evidence="1">
    <location>
        <begin position="146"/>
        <end position="169"/>
    </location>
</feature>
<feature type="transmembrane region" description="Helical" evidence="1">
    <location>
        <begin position="238"/>
        <end position="265"/>
    </location>
</feature>
<keyword evidence="1" id="KW-0472">Membrane</keyword>
<gene>
    <name evidence="2" type="ORF">NSCI0253_LOCUS4054</name>
</gene>
<organism evidence="2">
    <name type="scientific">Noctiluca scintillans</name>
    <name type="common">Sea sparkle</name>
    <name type="synonym">Red tide dinoflagellate</name>
    <dbReference type="NCBI Taxonomy" id="2966"/>
    <lineage>
        <taxon>Eukaryota</taxon>
        <taxon>Sar</taxon>
        <taxon>Alveolata</taxon>
        <taxon>Dinophyceae</taxon>
        <taxon>Noctilucales</taxon>
        <taxon>Noctilucaceae</taxon>
        <taxon>Noctiluca</taxon>
    </lineage>
</organism>
<accession>A0A7S1EXM3</accession>
<protein>
    <submittedName>
        <fullName evidence="2">Uncharacterized protein</fullName>
    </submittedName>
</protein>